<dbReference type="InterPro" id="IPR001845">
    <property type="entry name" value="HTH_ArsR_DNA-bd_dom"/>
</dbReference>
<dbReference type="SUPFAM" id="SSF46785">
    <property type="entry name" value="Winged helix' DNA-binding domain"/>
    <property type="match status" value="1"/>
</dbReference>
<dbReference type="NCBIfam" id="NF033789">
    <property type="entry name" value="repress_SdpR"/>
    <property type="match status" value="1"/>
</dbReference>
<dbReference type="PANTHER" id="PTHR33154:SF33">
    <property type="entry name" value="TRANSCRIPTIONAL REPRESSOR SDPR"/>
    <property type="match status" value="1"/>
</dbReference>
<dbReference type="InterPro" id="IPR011991">
    <property type="entry name" value="ArsR-like_HTH"/>
</dbReference>
<dbReference type="InterPro" id="IPR036390">
    <property type="entry name" value="WH_DNA-bd_sf"/>
</dbReference>
<reference evidence="5 6" key="1">
    <citation type="submission" date="2022-08" db="EMBL/GenBank/DDBJ databases">
        <title>Reclassification of Massilia species as members of the genera Telluria, Duganella, Pseudoduganella, Mokoshia gen. nov. and Zemynaea gen. nov. using orthogonal and non-orthogonal genome-based approaches.</title>
        <authorList>
            <person name="Bowman J.P."/>
        </authorList>
    </citation>
    <scope>NUCLEOTIDE SEQUENCE [LARGE SCALE GENOMIC DNA]</scope>
    <source>
        <strain evidence="5 6">LMG 28164</strain>
    </source>
</reference>
<evidence type="ECO:0000313" key="6">
    <source>
        <dbReference type="Proteomes" id="UP001205560"/>
    </source>
</evidence>
<evidence type="ECO:0000313" key="5">
    <source>
        <dbReference type="EMBL" id="MCS0591707.1"/>
    </source>
</evidence>
<dbReference type="Proteomes" id="UP001205560">
    <property type="component" value="Unassembled WGS sequence"/>
</dbReference>
<sequence>MTAAFKAIADPTRREILHLLRKEEMTAGDVAARFDMTKPTMSHHFSVLKDAGLISSRREGQTIWYALNTTVLQDVLAWTLDMAGGAAADKTNKADKGDRQ</sequence>
<keyword evidence="2" id="KW-0238">DNA-binding</keyword>
<feature type="domain" description="HTH arsR-type" evidence="4">
    <location>
        <begin position="1"/>
        <end position="87"/>
    </location>
</feature>
<dbReference type="Gene3D" id="1.10.10.10">
    <property type="entry name" value="Winged helix-like DNA-binding domain superfamily/Winged helix DNA-binding domain"/>
    <property type="match status" value="1"/>
</dbReference>
<dbReference type="PROSITE" id="PS50987">
    <property type="entry name" value="HTH_ARSR_2"/>
    <property type="match status" value="1"/>
</dbReference>
<proteinExistence type="predicted"/>
<evidence type="ECO:0000259" key="4">
    <source>
        <dbReference type="PROSITE" id="PS50987"/>
    </source>
</evidence>
<protein>
    <submittedName>
        <fullName evidence="5">Autorepressor SdpR family transcription factor</fullName>
    </submittedName>
</protein>
<keyword evidence="3" id="KW-0804">Transcription</keyword>
<dbReference type="NCBIfam" id="NF033788">
    <property type="entry name" value="HTH_metalloreg"/>
    <property type="match status" value="1"/>
</dbReference>
<dbReference type="EMBL" id="JANUGX010000030">
    <property type="protein sequence ID" value="MCS0591707.1"/>
    <property type="molecule type" value="Genomic_DNA"/>
</dbReference>
<dbReference type="SMART" id="SM00418">
    <property type="entry name" value="HTH_ARSR"/>
    <property type="match status" value="1"/>
</dbReference>
<accession>A0ABT2AC21</accession>
<dbReference type="PANTHER" id="PTHR33154">
    <property type="entry name" value="TRANSCRIPTIONAL REGULATOR, ARSR FAMILY"/>
    <property type="match status" value="1"/>
</dbReference>
<organism evidence="5 6">
    <name type="scientific">Massilia norwichensis</name>
    <dbReference type="NCBI Taxonomy" id="1442366"/>
    <lineage>
        <taxon>Bacteria</taxon>
        <taxon>Pseudomonadati</taxon>
        <taxon>Pseudomonadota</taxon>
        <taxon>Betaproteobacteria</taxon>
        <taxon>Burkholderiales</taxon>
        <taxon>Oxalobacteraceae</taxon>
        <taxon>Telluria group</taxon>
        <taxon>Massilia</taxon>
    </lineage>
</organism>
<comment type="caution">
    <text evidence="5">The sequence shown here is derived from an EMBL/GenBank/DDBJ whole genome shotgun (WGS) entry which is preliminary data.</text>
</comment>
<keyword evidence="1" id="KW-0805">Transcription regulation</keyword>
<dbReference type="CDD" id="cd00090">
    <property type="entry name" value="HTH_ARSR"/>
    <property type="match status" value="1"/>
</dbReference>
<gene>
    <name evidence="5" type="ORF">NX782_21165</name>
</gene>
<dbReference type="PRINTS" id="PR00778">
    <property type="entry name" value="HTHARSR"/>
</dbReference>
<dbReference type="InterPro" id="IPR047796">
    <property type="entry name" value="SdpR-like_repress"/>
</dbReference>
<dbReference type="InterPro" id="IPR051081">
    <property type="entry name" value="HTH_MetalResp_TranReg"/>
</dbReference>
<keyword evidence="6" id="KW-1185">Reference proteome</keyword>
<evidence type="ECO:0000256" key="1">
    <source>
        <dbReference type="ARBA" id="ARBA00023015"/>
    </source>
</evidence>
<dbReference type="Pfam" id="PF12840">
    <property type="entry name" value="HTH_20"/>
    <property type="match status" value="1"/>
</dbReference>
<evidence type="ECO:0000256" key="2">
    <source>
        <dbReference type="ARBA" id="ARBA00023125"/>
    </source>
</evidence>
<evidence type="ECO:0000256" key="3">
    <source>
        <dbReference type="ARBA" id="ARBA00023163"/>
    </source>
</evidence>
<name>A0ABT2AC21_9BURK</name>
<dbReference type="InterPro" id="IPR036388">
    <property type="entry name" value="WH-like_DNA-bd_sf"/>
</dbReference>